<accession>A0A9Q1EGD4</accession>
<evidence type="ECO:0000313" key="3">
    <source>
        <dbReference type="Proteomes" id="UP001152622"/>
    </source>
</evidence>
<dbReference type="EMBL" id="JAINUF010000018">
    <property type="protein sequence ID" value="KAJ8338303.1"/>
    <property type="molecule type" value="Genomic_DNA"/>
</dbReference>
<evidence type="ECO:0000256" key="1">
    <source>
        <dbReference type="SAM" id="MobiDB-lite"/>
    </source>
</evidence>
<dbReference type="AlphaFoldDB" id="A0A9Q1EGD4"/>
<gene>
    <name evidence="2" type="ORF">SKAU_G00372690</name>
</gene>
<name>A0A9Q1EGD4_SYNKA</name>
<feature type="region of interest" description="Disordered" evidence="1">
    <location>
        <begin position="21"/>
        <end position="111"/>
    </location>
</feature>
<reference evidence="2" key="1">
    <citation type="journal article" date="2023" name="Science">
        <title>Genome structures resolve the early diversification of teleost fishes.</title>
        <authorList>
            <person name="Parey E."/>
            <person name="Louis A."/>
            <person name="Montfort J."/>
            <person name="Bouchez O."/>
            <person name="Roques C."/>
            <person name="Iampietro C."/>
            <person name="Lluch J."/>
            <person name="Castinel A."/>
            <person name="Donnadieu C."/>
            <person name="Desvignes T."/>
            <person name="Floi Bucao C."/>
            <person name="Jouanno E."/>
            <person name="Wen M."/>
            <person name="Mejri S."/>
            <person name="Dirks R."/>
            <person name="Jansen H."/>
            <person name="Henkel C."/>
            <person name="Chen W.J."/>
            <person name="Zahm M."/>
            <person name="Cabau C."/>
            <person name="Klopp C."/>
            <person name="Thompson A.W."/>
            <person name="Robinson-Rechavi M."/>
            <person name="Braasch I."/>
            <person name="Lecointre G."/>
            <person name="Bobe J."/>
            <person name="Postlethwait J.H."/>
            <person name="Berthelot C."/>
            <person name="Roest Crollius H."/>
            <person name="Guiguen Y."/>
        </authorList>
    </citation>
    <scope>NUCLEOTIDE SEQUENCE</scope>
    <source>
        <strain evidence="2">WJC10195</strain>
    </source>
</reference>
<proteinExistence type="predicted"/>
<protein>
    <submittedName>
        <fullName evidence="2">Uncharacterized protein</fullName>
    </submittedName>
</protein>
<comment type="caution">
    <text evidence="2">The sequence shown here is derived from an EMBL/GenBank/DDBJ whole genome shotgun (WGS) entry which is preliminary data.</text>
</comment>
<feature type="compositionally biased region" description="Basic residues" evidence="1">
    <location>
        <begin position="23"/>
        <end position="38"/>
    </location>
</feature>
<dbReference type="Proteomes" id="UP001152622">
    <property type="component" value="Chromosome 18"/>
</dbReference>
<feature type="compositionally biased region" description="Pro residues" evidence="1">
    <location>
        <begin position="187"/>
        <end position="196"/>
    </location>
</feature>
<feature type="compositionally biased region" description="Low complexity" evidence="1">
    <location>
        <begin position="66"/>
        <end position="79"/>
    </location>
</feature>
<keyword evidence="3" id="KW-1185">Reference proteome</keyword>
<feature type="region of interest" description="Disordered" evidence="1">
    <location>
        <begin position="149"/>
        <end position="198"/>
    </location>
</feature>
<evidence type="ECO:0000313" key="2">
    <source>
        <dbReference type="EMBL" id="KAJ8338303.1"/>
    </source>
</evidence>
<sequence length="282" mass="31670">MEVLRAHATDFRIPNRIDLNDHFHRRRQKRHRRPRNRIHGQSAAGTAGSVENSRVGENGHPPSDWSESGSLSYSQYSDESGSDSEMSDTERAGRGWPRKNSGGEVAPKSLPDSICSQPLDYFGEHLAFIDESSDALSERLKTGFLLDRTLPNSVPPQKPKRRRSRKLLQTSSRTPLCKDRNGDIHPPSEPPPPPPEPLKEAEIASILGKCSPKPARHQQALIPDSRGAVRPFFLLTLTQTNIECGVAWEWNRPSQFCCPKRHFCSALEQGVSLRNAFPFNWP</sequence>
<organism evidence="2 3">
    <name type="scientific">Synaphobranchus kaupii</name>
    <name type="common">Kaup's arrowtooth eel</name>
    <dbReference type="NCBI Taxonomy" id="118154"/>
    <lineage>
        <taxon>Eukaryota</taxon>
        <taxon>Metazoa</taxon>
        <taxon>Chordata</taxon>
        <taxon>Craniata</taxon>
        <taxon>Vertebrata</taxon>
        <taxon>Euteleostomi</taxon>
        <taxon>Actinopterygii</taxon>
        <taxon>Neopterygii</taxon>
        <taxon>Teleostei</taxon>
        <taxon>Anguilliformes</taxon>
        <taxon>Synaphobranchidae</taxon>
        <taxon>Synaphobranchus</taxon>
    </lineage>
</organism>